<protein>
    <submittedName>
        <fullName evidence="2">Uncharacterized protein</fullName>
    </submittedName>
</protein>
<gene>
    <name evidence="1" type="ORF">BJG266_LOCUS5425</name>
    <name evidence="2" type="ORF">QVE165_LOCUS10455</name>
</gene>
<accession>A0A814AS85</accession>
<dbReference type="EMBL" id="CAJNOM010000049">
    <property type="protein sequence ID" value="CAF0919415.1"/>
    <property type="molecule type" value="Genomic_DNA"/>
</dbReference>
<evidence type="ECO:0000313" key="1">
    <source>
        <dbReference type="EMBL" id="CAF0805147.1"/>
    </source>
</evidence>
<reference evidence="2" key="1">
    <citation type="submission" date="2021-02" db="EMBL/GenBank/DDBJ databases">
        <authorList>
            <person name="Nowell W R."/>
        </authorList>
    </citation>
    <scope>NUCLEOTIDE SEQUENCE</scope>
</reference>
<organism evidence="2 3">
    <name type="scientific">Adineta steineri</name>
    <dbReference type="NCBI Taxonomy" id="433720"/>
    <lineage>
        <taxon>Eukaryota</taxon>
        <taxon>Metazoa</taxon>
        <taxon>Spiralia</taxon>
        <taxon>Gnathifera</taxon>
        <taxon>Rotifera</taxon>
        <taxon>Eurotatoria</taxon>
        <taxon>Bdelloidea</taxon>
        <taxon>Adinetida</taxon>
        <taxon>Adinetidae</taxon>
        <taxon>Adineta</taxon>
    </lineage>
</organism>
<dbReference type="EMBL" id="CAJNOI010000014">
    <property type="protein sequence ID" value="CAF0805147.1"/>
    <property type="molecule type" value="Genomic_DNA"/>
</dbReference>
<name>A0A814AS85_9BILA</name>
<keyword evidence="3" id="KW-1185">Reference proteome</keyword>
<comment type="caution">
    <text evidence="2">The sequence shown here is derived from an EMBL/GenBank/DDBJ whole genome shotgun (WGS) entry which is preliminary data.</text>
</comment>
<evidence type="ECO:0000313" key="3">
    <source>
        <dbReference type="Proteomes" id="UP000663832"/>
    </source>
</evidence>
<dbReference type="Proteomes" id="UP000663877">
    <property type="component" value="Unassembled WGS sequence"/>
</dbReference>
<dbReference type="OrthoDB" id="10056513at2759"/>
<dbReference type="AlphaFoldDB" id="A0A814AS85"/>
<sequence length="119" mass="13854">MGNTIPSNINATIADEAHDNKLLWTENRNQASSHLLEKREPPRCYGNACRQCGKCLDWRYDGDFERDYESFNRGESRAILIRERWQRRPNGPIVTCSYFPIYHYGAIAADYGFDMCHCT</sequence>
<evidence type="ECO:0000313" key="2">
    <source>
        <dbReference type="EMBL" id="CAF0919415.1"/>
    </source>
</evidence>
<proteinExistence type="predicted"/>
<dbReference type="Proteomes" id="UP000663832">
    <property type="component" value="Unassembled WGS sequence"/>
</dbReference>